<evidence type="ECO:0000256" key="3">
    <source>
        <dbReference type="ARBA" id="ARBA00023163"/>
    </source>
</evidence>
<organism evidence="6 7">
    <name type="scientific">Amycolatopsis rubida</name>
    <dbReference type="NCBI Taxonomy" id="112413"/>
    <lineage>
        <taxon>Bacteria</taxon>
        <taxon>Bacillati</taxon>
        <taxon>Actinomycetota</taxon>
        <taxon>Actinomycetes</taxon>
        <taxon>Pseudonocardiales</taxon>
        <taxon>Pseudonocardiaceae</taxon>
        <taxon>Amycolatopsis</taxon>
    </lineage>
</organism>
<dbReference type="SUPFAM" id="SSF46894">
    <property type="entry name" value="C-terminal effector domain of the bipartite response regulators"/>
    <property type="match status" value="1"/>
</dbReference>
<dbReference type="OrthoDB" id="4309410at2"/>
<dbReference type="AlphaFoldDB" id="A0A1I5VKR3"/>
<protein>
    <submittedName>
        <fullName evidence="6">DNA-binding response regulator, NarL/FixJ family, contains REC and HTH domains</fullName>
    </submittedName>
    <submittedName>
        <fullName evidence="5">Response regulator transcription factor</fullName>
    </submittedName>
</protein>
<reference evidence="5 8" key="2">
    <citation type="submission" date="2020-01" db="EMBL/GenBank/DDBJ databases">
        <title>Insect and environment-associated Actinomycetes.</title>
        <authorList>
            <person name="Currrie C."/>
            <person name="Chevrette M."/>
            <person name="Carlson C."/>
            <person name="Stubbendieck R."/>
            <person name="Wendt-Pienkowski E."/>
        </authorList>
    </citation>
    <scope>NUCLEOTIDE SEQUENCE [LARGE SCALE GENOMIC DNA]</scope>
    <source>
        <strain evidence="5 8">SID8386</strain>
    </source>
</reference>
<accession>A0A1I5VKR3</accession>
<evidence type="ECO:0000313" key="5">
    <source>
        <dbReference type="EMBL" id="NEC58769.1"/>
    </source>
</evidence>
<dbReference type="PROSITE" id="PS50043">
    <property type="entry name" value="HTH_LUXR_2"/>
    <property type="match status" value="1"/>
</dbReference>
<dbReference type="GO" id="GO:0006355">
    <property type="term" value="P:regulation of DNA-templated transcription"/>
    <property type="evidence" value="ECO:0007669"/>
    <property type="project" value="InterPro"/>
</dbReference>
<gene>
    <name evidence="5" type="ORF">G3I59_25000</name>
    <name evidence="6" type="ORF">SAMN05421854_108399</name>
</gene>
<dbReference type="InterPro" id="IPR036388">
    <property type="entry name" value="WH-like_DNA-bd_sf"/>
</dbReference>
<name>A0A1I5VKR3_9PSEU</name>
<dbReference type="CDD" id="cd06170">
    <property type="entry name" value="LuxR_C_like"/>
    <property type="match status" value="1"/>
</dbReference>
<dbReference type="RefSeq" id="WP_067588537.1">
    <property type="nucleotide sequence ID" value="NZ_JAAGNC010000126.1"/>
</dbReference>
<proteinExistence type="predicted"/>
<dbReference type="Proteomes" id="UP000199137">
    <property type="component" value="Unassembled WGS sequence"/>
</dbReference>
<keyword evidence="1" id="KW-0805">Transcription regulation</keyword>
<dbReference type="PANTHER" id="PTHR44688">
    <property type="entry name" value="DNA-BINDING TRANSCRIPTIONAL ACTIVATOR DEVR_DOSR"/>
    <property type="match status" value="1"/>
</dbReference>
<dbReference type="Proteomes" id="UP000470404">
    <property type="component" value="Unassembled WGS sequence"/>
</dbReference>
<dbReference type="PANTHER" id="PTHR44688:SF16">
    <property type="entry name" value="DNA-BINDING TRANSCRIPTIONAL ACTIVATOR DEVR_DOSR"/>
    <property type="match status" value="1"/>
</dbReference>
<dbReference type="EMBL" id="JAAGNC010000126">
    <property type="protein sequence ID" value="NEC58769.1"/>
    <property type="molecule type" value="Genomic_DNA"/>
</dbReference>
<dbReference type="InterPro" id="IPR000792">
    <property type="entry name" value="Tscrpt_reg_LuxR_C"/>
</dbReference>
<feature type="domain" description="HTH luxR-type" evidence="4">
    <location>
        <begin position="157"/>
        <end position="222"/>
    </location>
</feature>
<evidence type="ECO:0000313" key="6">
    <source>
        <dbReference type="EMBL" id="SFQ08134.1"/>
    </source>
</evidence>
<dbReference type="GO" id="GO:0003677">
    <property type="term" value="F:DNA binding"/>
    <property type="evidence" value="ECO:0007669"/>
    <property type="project" value="UniProtKB-KW"/>
</dbReference>
<dbReference type="EMBL" id="FOWC01000008">
    <property type="protein sequence ID" value="SFQ08134.1"/>
    <property type="molecule type" value="Genomic_DNA"/>
</dbReference>
<dbReference type="Gene3D" id="1.10.10.10">
    <property type="entry name" value="Winged helix-like DNA-binding domain superfamily/Winged helix DNA-binding domain"/>
    <property type="match status" value="1"/>
</dbReference>
<dbReference type="STRING" id="112413.SAMN05421854_108399"/>
<keyword evidence="2 6" id="KW-0238">DNA-binding</keyword>
<evidence type="ECO:0000313" key="7">
    <source>
        <dbReference type="Proteomes" id="UP000199137"/>
    </source>
</evidence>
<evidence type="ECO:0000313" key="8">
    <source>
        <dbReference type="Proteomes" id="UP000470404"/>
    </source>
</evidence>
<keyword evidence="3" id="KW-0804">Transcription</keyword>
<dbReference type="SMART" id="SM00421">
    <property type="entry name" value="HTH_LUXR"/>
    <property type="match status" value="1"/>
</dbReference>
<evidence type="ECO:0000256" key="2">
    <source>
        <dbReference type="ARBA" id="ARBA00023125"/>
    </source>
</evidence>
<keyword evidence="8" id="KW-1185">Reference proteome</keyword>
<evidence type="ECO:0000256" key="1">
    <source>
        <dbReference type="ARBA" id="ARBA00023015"/>
    </source>
</evidence>
<evidence type="ECO:0000259" key="4">
    <source>
        <dbReference type="PROSITE" id="PS50043"/>
    </source>
</evidence>
<dbReference type="InterPro" id="IPR016032">
    <property type="entry name" value="Sig_transdc_resp-reg_C-effctor"/>
</dbReference>
<sequence>MNNSIGSSETAARASVAVAVHSSDVMSKLGMTRLLAAERRFKLLTEASEFAAADVILLIEESVRGETLALPERIRAASPLKTPPRCVIVADDCPESLLLPAIGCGLAALLPRGEIDTGALIRTIAGVSRGAVDLPPPLQACLLAELDRVVNEVLKPRGIMLSGVSAREREVLRLLAEGCDTDEIAAELVYSRSLIKNIIREVMDRYGLRNRSHAVAYAIRRGII</sequence>
<reference evidence="6 7" key="1">
    <citation type="submission" date="2016-10" db="EMBL/GenBank/DDBJ databases">
        <authorList>
            <person name="de Groot N.N."/>
        </authorList>
    </citation>
    <scope>NUCLEOTIDE SEQUENCE [LARGE SCALE GENOMIC DNA]</scope>
    <source>
        <strain evidence="6 7">DSM 44637</strain>
    </source>
</reference>
<dbReference type="Pfam" id="PF00196">
    <property type="entry name" value="GerE"/>
    <property type="match status" value="1"/>
</dbReference>